<dbReference type="Gene3D" id="3.40.50.1820">
    <property type="entry name" value="alpha/beta hydrolase"/>
    <property type="match status" value="1"/>
</dbReference>
<evidence type="ECO:0000256" key="2">
    <source>
        <dbReference type="ARBA" id="ARBA00022801"/>
    </source>
</evidence>
<dbReference type="PANTHER" id="PTHR11731">
    <property type="entry name" value="PROTEASE FAMILY S9B,C DIPEPTIDYL-PEPTIDASE IV-RELATED"/>
    <property type="match status" value="1"/>
</dbReference>
<evidence type="ECO:0000256" key="1">
    <source>
        <dbReference type="ARBA" id="ARBA00022670"/>
    </source>
</evidence>
<evidence type="ECO:0000313" key="5">
    <source>
        <dbReference type="EMBL" id="SEW18637.1"/>
    </source>
</evidence>
<evidence type="ECO:0000259" key="3">
    <source>
        <dbReference type="Pfam" id="PF00326"/>
    </source>
</evidence>
<dbReference type="SUPFAM" id="SSF82171">
    <property type="entry name" value="DPP6 N-terminal domain-like"/>
    <property type="match status" value="1"/>
</dbReference>
<evidence type="ECO:0000313" key="6">
    <source>
        <dbReference type="Proteomes" id="UP000199310"/>
    </source>
</evidence>
<dbReference type="Pfam" id="PF00326">
    <property type="entry name" value="Peptidase_S9"/>
    <property type="match status" value="1"/>
</dbReference>
<reference evidence="6" key="1">
    <citation type="submission" date="2016-10" db="EMBL/GenBank/DDBJ databases">
        <authorList>
            <person name="Varghese N."/>
            <person name="Submissions S."/>
        </authorList>
    </citation>
    <scope>NUCLEOTIDE SEQUENCE [LARGE SCALE GENOMIC DNA]</scope>
    <source>
        <strain evidence="6">DSM 3695</strain>
    </source>
</reference>
<dbReference type="InterPro" id="IPR029058">
    <property type="entry name" value="AB_hydrolase_fold"/>
</dbReference>
<dbReference type="AlphaFoldDB" id="A0A1I0PW01"/>
<dbReference type="EMBL" id="FOJG01000001">
    <property type="protein sequence ID" value="SEW18637.1"/>
    <property type="molecule type" value="Genomic_DNA"/>
</dbReference>
<dbReference type="InterPro" id="IPR001375">
    <property type="entry name" value="Peptidase_S9_cat"/>
</dbReference>
<gene>
    <name evidence="5" type="ORF">SAMN04488122_1032</name>
</gene>
<keyword evidence="6" id="KW-1185">Reference proteome</keyword>
<dbReference type="PROSITE" id="PS00708">
    <property type="entry name" value="PRO_ENDOPEP_SER"/>
    <property type="match status" value="1"/>
</dbReference>
<dbReference type="PANTHER" id="PTHR11731:SF193">
    <property type="entry name" value="DIPEPTIDYL PEPTIDASE 9"/>
    <property type="match status" value="1"/>
</dbReference>
<feature type="domain" description="Peptidase S9 prolyl oligopeptidase catalytic" evidence="3">
    <location>
        <begin position="528"/>
        <end position="728"/>
    </location>
</feature>
<dbReference type="GO" id="GO:0004252">
    <property type="term" value="F:serine-type endopeptidase activity"/>
    <property type="evidence" value="ECO:0007669"/>
    <property type="project" value="InterPro"/>
</dbReference>
<dbReference type="GO" id="GO:0006508">
    <property type="term" value="P:proteolysis"/>
    <property type="evidence" value="ECO:0007669"/>
    <property type="project" value="UniProtKB-KW"/>
</dbReference>
<sequence>MAIFELCLFSPAKYNKNSPDILMMKSEQWCKPTTICTVALLLLTAPGLQAQQKQDITYEQAFKGKSTNITKPLPAIREWSDGEHYLEMRPDPANGRMQAWSVDARSGKATIYTAPVDGPSVEVREKDVFYKAADGSSIRLTNDAAEEKNPTLSPDGKYVAFTRNNDLYSVEIATKKETRYTTDGSDVVYNGWASWVYYEEILGRPTHYRAFWWSPNSRQIAYMHFNDSKVPVFPIYSEKGQHGYLENTRYPKAGDPNPTVKVGVVPVNGGATVWADFNENDDQYFGTPFWTDDSQQLWMQWMNRGQDNLKIYSINPKSGAKKEVYDEKQKTWIDWFDAVPFVQNNKGFLLQSDKTGWSHLYLYNMDGSLKKQLTSGNWTVKEVLQIDDKNQLVYFLARKEASTRFDLYKVSMKTGVMTRLTNGDYNNVIKLAPGGKYFITTYSNLQTPSKMALLDNNGKLIRELGDSKGANFADFNLAKTELKTYKTRDGLELPMTITMPVHLQPGKKYPILISIYGGPNAGTVYDTWKFGNVQQWWAQEGVIQVAIDNRSSGQLGKMGMNYIHRQMGKHEIEDYMDAAIWLRSQPWTDTNKVCMTGGSFGGYMTCMALTYGADVFNFGMANYAVTDWQLYDSHYTERYMDSPAENPEGYKATSVMTYADKYKGLIRIVHGTMDDNVHMQNCIQLIDKLENLNKHFEFMLYPGERHGWGGLKSVHSSGESYRFIYNHLLDKSYPEQFIR</sequence>
<feature type="domain" description="Dipeptidylpeptidase IV N-terminal" evidence="4">
    <location>
        <begin position="124"/>
        <end position="448"/>
    </location>
</feature>
<dbReference type="STRING" id="29529.SAMN04488122_1032"/>
<keyword evidence="2" id="KW-0378">Hydrolase</keyword>
<name>A0A1I0PW01_9BACT</name>
<dbReference type="Gene3D" id="2.140.10.30">
    <property type="entry name" value="Dipeptidylpeptidase IV, N-terminal domain"/>
    <property type="match status" value="1"/>
</dbReference>
<dbReference type="InterPro" id="IPR002471">
    <property type="entry name" value="Pept_S9_AS"/>
</dbReference>
<dbReference type="GO" id="GO:0008239">
    <property type="term" value="F:dipeptidyl-peptidase activity"/>
    <property type="evidence" value="ECO:0007669"/>
    <property type="project" value="TreeGrafter"/>
</dbReference>
<organism evidence="5 6">
    <name type="scientific">Chitinophaga arvensicola</name>
    <dbReference type="NCBI Taxonomy" id="29529"/>
    <lineage>
        <taxon>Bacteria</taxon>
        <taxon>Pseudomonadati</taxon>
        <taxon>Bacteroidota</taxon>
        <taxon>Chitinophagia</taxon>
        <taxon>Chitinophagales</taxon>
        <taxon>Chitinophagaceae</taxon>
        <taxon>Chitinophaga</taxon>
    </lineage>
</organism>
<dbReference type="InterPro" id="IPR050278">
    <property type="entry name" value="Serine_Prot_S9B/DPPIV"/>
</dbReference>
<dbReference type="InterPro" id="IPR002469">
    <property type="entry name" value="Peptidase_S9B_N"/>
</dbReference>
<protein>
    <submittedName>
        <fullName evidence="5">Dipeptidyl-peptidase-4</fullName>
    </submittedName>
</protein>
<evidence type="ECO:0000259" key="4">
    <source>
        <dbReference type="Pfam" id="PF00930"/>
    </source>
</evidence>
<proteinExistence type="predicted"/>
<accession>A0A1I0PW01</accession>
<keyword evidence="1" id="KW-0645">Protease</keyword>
<dbReference type="Pfam" id="PF00930">
    <property type="entry name" value="DPPIV_N"/>
    <property type="match status" value="1"/>
</dbReference>
<dbReference type="SUPFAM" id="SSF53474">
    <property type="entry name" value="alpha/beta-Hydrolases"/>
    <property type="match status" value="1"/>
</dbReference>
<dbReference type="Proteomes" id="UP000199310">
    <property type="component" value="Unassembled WGS sequence"/>
</dbReference>